<dbReference type="Gene3D" id="3.30.2220.30">
    <property type="match status" value="1"/>
</dbReference>
<comment type="caution">
    <text evidence="1">The sequence shown here is derived from an EMBL/GenBank/DDBJ whole genome shotgun (WGS) entry which is preliminary data.</text>
</comment>
<reference evidence="1 2" key="1">
    <citation type="submission" date="2023-03" db="EMBL/GenBank/DDBJ databases">
        <title>Bacillus Genome Sequencing.</title>
        <authorList>
            <person name="Dunlap C."/>
        </authorList>
    </citation>
    <scope>NUCLEOTIDE SEQUENCE [LARGE SCALE GENOMIC DNA]</scope>
    <source>
        <strain evidence="1 2">B-59205</strain>
    </source>
</reference>
<gene>
    <name evidence="1" type="ORF">P9B03_08625</name>
</gene>
<evidence type="ECO:0000313" key="2">
    <source>
        <dbReference type="Proteomes" id="UP001344888"/>
    </source>
</evidence>
<dbReference type="Pfam" id="PF08890">
    <property type="entry name" value="Phage_TAC_5"/>
    <property type="match status" value="1"/>
</dbReference>
<evidence type="ECO:0000313" key="1">
    <source>
        <dbReference type="EMBL" id="MEC1178543.1"/>
    </source>
</evidence>
<accession>A0AAW9NRI0</accession>
<sequence length="133" mass="15101">MSRFKAFMKENVAEVELIELSLVRFNEPIKLRPVPSEEADLINDRCFKNIPGKKGRQERVFDPVGYNRRMNVASIVYPDLHDTELQQSYGVRGAEALYGKLFLAGEAALISEKVQQISGLDESLEDQIEEAKN</sequence>
<name>A0AAW9NRI0_9BACL</name>
<proteinExistence type="predicted"/>
<keyword evidence="2" id="KW-1185">Reference proteome</keyword>
<dbReference type="InterPro" id="IPR014986">
    <property type="entry name" value="XkdN-like"/>
</dbReference>
<protein>
    <submittedName>
        <fullName evidence="1">Phage portal protein</fullName>
    </submittedName>
</protein>
<dbReference type="Proteomes" id="UP001344888">
    <property type="component" value="Unassembled WGS sequence"/>
</dbReference>
<organism evidence="1 2">
    <name type="scientific">Metasolibacillus meyeri</name>
    <dbReference type="NCBI Taxonomy" id="1071052"/>
    <lineage>
        <taxon>Bacteria</taxon>
        <taxon>Bacillati</taxon>
        <taxon>Bacillota</taxon>
        <taxon>Bacilli</taxon>
        <taxon>Bacillales</taxon>
        <taxon>Caryophanaceae</taxon>
        <taxon>Metasolibacillus</taxon>
    </lineage>
</organism>
<dbReference type="EMBL" id="JARSFG010000012">
    <property type="protein sequence ID" value="MEC1178543.1"/>
    <property type="molecule type" value="Genomic_DNA"/>
</dbReference>
<dbReference type="InterPro" id="IPR038559">
    <property type="entry name" value="XkdN-like_sf"/>
</dbReference>
<dbReference type="RefSeq" id="WP_326123037.1">
    <property type="nucleotide sequence ID" value="NZ_JARSFG010000012.1"/>
</dbReference>
<dbReference type="AlphaFoldDB" id="A0AAW9NRI0"/>